<dbReference type="EMBL" id="CP000112">
    <property type="protein sequence ID" value="ABB38101.1"/>
    <property type="molecule type" value="Genomic_DNA"/>
</dbReference>
<evidence type="ECO:0000256" key="1">
    <source>
        <dbReference type="ARBA" id="ARBA00006594"/>
    </source>
</evidence>
<dbReference type="PRINTS" id="PR00508">
    <property type="entry name" value="S21N4MTFRASE"/>
</dbReference>
<dbReference type="GO" id="GO:0008170">
    <property type="term" value="F:N-methyltransferase activity"/>
    <property type="evidence" value="ECO:0007669"/>
    <property type="project" value="InterPro"/>
</dbReference>
<dbReference type="PANTHER" id="PTHR13370:SF3">
    <property type="entry name" value="TRNA (GUANINE(10)-N2)-METHYLTRANSFERASE HOMOLOG"/>
    <property type="match status" value="1"/>
</dbReference>
<dbReference type="eggNOG" id="COG0863">
    <property type="taxonomic scope" value="Bacteria"/>
</dbReference>
<dbReference type="Proteomes" id="UP000002710">
    <property type="component" value="Chromosome"/>
</dbReference>
<dbReference type="KEGG" id="dde:Dde_1300"/>
<keyword evidence="8" id="KW-1185">Reference proteome</keyword>
<dbReference type="InterPro" id="IPR002052">
    <property type="entry name" value="DNA_methylase_N6_adenine_CS"/>
</dbReference>
<dbReference type="Gene3D" id="3.40.50.150">
    <property type="entry name" value="Vaccinia Virus protein VP39"/>
    <property type="match status" value="1"/>
</dbReference>
<feature type="domain" description="DNA methylase N-4/N-6" evidence="6">
    <location>
        <begin position="173"/>
        <end position="232"/>
    </location>
</feature>
<gene>
    <name evidence="7" type="ordered locus">Dde_1300</name>
</gene>
<keyword evidence="2 7" id="KW-0489">Methyltransferase</keyword>
<dbReference type="InterPro" id="IPR029063">
    <property type="entry name" value="SAM-dependent_MTases_sf"/>
</dbReference>
<feature type="region of interest" description="Disordered" evidence="5">
    <location>
        <begin position="32"/>
        <end position="55"/>
    </location>
</feature>
<evidence type="ECO:0000256" key="2">
    <source>
        <dbReference type="ARBA" id="ARBA00022603"/>
    </source>
</evidence>
<dbReference type="GO" id="GO:0003677">
    <property type="term" value="F:DNA binding"/>
    <property type="evidence" value="ECO:0007669"/>
    <property type="project" value="InterPro"/>
</dbReference>
<dbReference type="GO" id="GO:0032259">
    <property type="term" value="P:methylation"/>
    <property type="evidence" value="ECO:0007669"/>
    <property type="project" value="UniProtKB-KW"/>
</dbReference>
<evidence type="ECO:0000313" key="8">
    <source>
        <dbReference type="Proteomes" id="UP000002710"/>
    </source>
</evidence>
<accession>Q312P5</accession>
<dbReference type="PROSITE" id="PS00092">
    <property type="entry name" value="N6_MTASE"/>
    <property type="match status" value="1"/>
</dbReference>
<evidence type="ECO:0000313" key="7">
    <source>
        <dbReference type="EMBL" id="ABB38101.1"/>
    </source>
</evidence>
<keyword evidence="3" id="KW-0808">Transferase</keyword>
<dbReference type="GO" id="GO:0005737">
    <property type="term" value="C:cytoplasm"/>
    <property type="evidence" value="ECO:0007669"/>
    <property type="project" value="TreeGrafter"/>
</dbReference>
<dbReference type="InterPro" id="IPR001091">
    <property type="entry name" value="RM_Methyltransferase"/>
</dbReference>
<dbReference type="SUPFAM" id="SSF53335">
    <property type="entry name" value="S-adenosyl-L-methionine-dependent methyltransferases"/>
    <property type="match status" value="1"/>
</dbReference>
<dbReference type="InterPro" id="IPR002941">
    <property type="entry name" value="DNA_methylase_N4/N6"/>
</dbReference>
<dbReference type="STRING" id="207559.Dde_1300"/>
<evidence type="ECO:0000256" key="3">
    <source>
        <dbReference type="ARBA" id="ARBA00022679"/>
    </source>
</evidence>
<dbReference type="AlphaFoldDB" id="Q312P5"/>
<evidence type="ECO:0000259" key="6">
    <source>
        <dbReference type="Pfam" id="PF01555"/>
    </source>
</evidence>
<evidence type="ECO:0000256" key="5">
    <source>
        <dbReference type="SAM" id="MobiDB-lite"/>
    </source>
</evidence>
<dbReference type="PANTHER" id="PTHR13370">
    <property type="entry name" value="RNA METHYLASE-RELATED"/>
    <property type="match status" value="1"/>
</dbReference>
<dbReference type="REBASE" id="11501">
    <property type="entry name" value="M.DdeGORF1300P"/>
</dbReference>
<feature type="domain" description="DNA methylase N-4/N-6" evidence="6">
    <location>
        <begin position="26"/>
        <end position="150"/>
    </location>
</feature>
<comment type="similarity">
    <text evidence="1 4">Belongs to the N(4)/N(6)-methyltransferase family.</text>
</comment>
<evidence type="ECO:0000256" key="4">
    <source>
        <dbReference type="RuleBase" id="RU362026"/>
    </source>
</evidence>
<sequence length="247" mass="27860">MIQIGRATLHRGEALSLIRTMPDESVDAIVTDPPYSSGGLHTGQRQRPPGVKYQNSDARRRHAEFHGDNRDQRSFTLWASLWIAECYRVAKAGASCMVFTDWRQLPAMTDAMQIGGWTWRGIVVWDKPSARPILGEFRRQCEYVVFGVKGRLMPAHRRCLPGVYRHSIIAHQKRRHMTEKPMPLIHDLLEVTPPGCTVLDPFMGSATTGAACLKTNRNFIGIELSPEYFQSACERLELVANPSTENS</sequence>
<dbReference type="Pfam" id="PF01555">
    <property type="entry name" value="N6_N4_Mtase"/>
    <property type="match status" value="2"/>
</dbReference>
<proteinExistence type="inferred from homology"/>
<name>Q312P5_OLEA2</name>
<dbReference type="GO" id="GO:0009007">
    <property type="term" value="F:site-specific DNA-methyltransferase (adenine-specific) activity"/>
    <property type="evidence" value="ECO:0007669"/>
    <property type="project" value="TreeGrafter"/>
</dbReference>
<dbReference type="HOGENOM" id="CLU_024927_4_0_7"/>
<reference evidence="7 8" key="1">
    <citation type="journal article" date="2011" name="J. Bacteriol.">
        <title>Complete genome sequence and updated annotation of Desulfovibrio alaskensis G20.</title>
        <authorList>
            <person name="Hauser L.J."/>
            <person name="Land M.L."/>
            <person name="Brown S.D."/>
            <person name="Larimer F."/>
            <person name="Keller K.L."/>
            <person name="Rapp-Giles B.J."/>
            <person name="Price M.N."/>
            <person name="Lin M."/>
            <person name="Bruce D.C."/>
            <person name="Detter J.C."/>
            <person name="Tapia R."/>
            <person name="Han C.S."/>
            <person name="Goodwin L.A."/>
            <person name="Cheng J.F."/>
            <person name="Pitluck S."/>
            <person name="Copeland A."/>
            <person name="Lucas S."/>
            <person name="Nolan M."/>
            <person name="Lapidus A.L."/>
            <person name="Palumbo A.V."/>
            <person name="Wall J.D."/>
        </authorList>
    </citation>
    <scope>NUCLEOTIDE SEQUENCE [LARGE SCALE GENOMIC DNA]</scope>
    <source>
        <strain evidence="8">ATCC BAA 1058 / DSM 17464 / G20</strain>
    </source>
</reference>
<organism evidence="7 8">
    <name type="scientific">Oleidesulfovibrio alaskensis (strain ATCC BAA-1058 / DSM 17464 / G20)</name>
    <name type="common">Desulfovibrio alaskensis</name>
    <dbReference type="NCBI Taxonomy" id="207559"/>
    <lineage>
        <taxon>Bacteria</taxon>
        <taxon>Pseudomonadati</taxon>
        <taxon>Thermodesulfobacteriota</taxon>
        <taxon>Desulfovibrionia</taxon>
        <taxon>Desulfovibrionales</taxon>
        <taxon>Desulfovibrionaceae</taxon>
        <taxon>Oleidesulfovibrio</taxon>
    </lineage>
</organism>
<protein>
    <recommendedName>
        <fullName evidence="4">Methyltransferase</fullName>
        <ecNumber evidence="4">2.1.1.-</ecNumber>
    </recommendedName>
</protein>
<dbReference type="EC" id="2.1.1.-" evidence="4"/>